<reference evidence="5 6" key="1">
    <citation type="submission" date="2017-03" db="EMBL/GenBank/DDBJ databases">
        <title>Genome sequence of Clostridium hungatei DSM 14427.</title>
        <authorList>
            <person name="Poehlein A."/>
            <person name="Daniel R."/>
        </authorList>
    </citation>
    <scope>NUCLEOTIDE SEQUENCE [LARGE SCALE GENOMIC DNA]</scope>
    <source>
        <strain evidence="5 6">DSM 14427</strain>
    </source>
</reference>
<dbReference type="OrthoDB" id="9801496at2"/>
<evidence type="ECO:0000256" key="2">
    <source>
        <dbReference type="ARBA" id="ARBA00023027"/>
    </source>
</evidence>
<dbReference type="PANTHER" id="PTHR43485">
    <property type="entry name" value="HYDROGENASE-4 COMPONENT G"/>
    <property type="match status" value="1"/>
</dbReference>
<feature type="domain" description="NADH-quinone oxidoreductase subunit D" evidence="4">
    <location>
        <begin position="300"/>
        <end position="458"/>
    </location>
</feature>
<dbReference type="SUPFAM" id="SSF143243">
    <property type="entry name" value="Nqo5-like"/>
    <property type="match status" value="1"/>
</dbReference>
<dbReference type="Proteomes" id="UP000191554">
    <property type="component" value="Unassembled WGS sequence"/>
</dbReference>
<evidence type="ECO:0000259" key="4">
    <source>
        <dbReference type="Pfam" id="PF00346"/>
    </source>
</evidence>
<organism evidence="5 6">
    <name type="scientific">Ruminiclostridium hungatei</name>
    <name type="common">Clostridium hungatei</name>
    <dbReference type="NCBI Taxonomy" id="48256"/>
    <lineage>
        <taxon>Bacteria</taxon>
        <taxon>Bacillati</taxon>
        <taxon>Bacillota</taxon>
        <taxon>Clostridia</taxon>
        <taxon>Eubacteriales</taxon>
        <taxon>Oscillospiraceae</taxon>
        <taxon>Ruminiclostridium</taxon>
    </lineage>
</organism>
<gene>
    <name evidence="5" type="primary">hycE_1</name>
    <name evidence="5" type="ORF">CLHUN_24410</name>
</gene>
<dbReference type="GO" id="GO:0016651">
    <property type="term" value="F:oxidoreductase activity, acting on NAD(P)H"/>
    <property type="evidence" value="ECO:0007669"/>
    <property type="project" value="InterPro"/>
</dbReference>
<keyword evidence="6" id="KW-1185">Reference proteome</keyword>
<dbReference type="AlphaFoldDB" id="A0A1V4SKG7"/>
<comment type="caution">
    <text evidence="5">The sequence shown here is derived from an EMBL/GenBank/DDBJ whole genome shotgun (WGS) entry which is preliminary data.</text>
</comment>
<dbReference type="EMBL" id="MZGX01000015">
    <property type="protein sequence ID" value="OPX43721.1"/>
    <property type="molecule type" value="Genomic_DNA"/>
</dbReference>
<feature type="domain" description="NADH:ubiquinone oxidoreductase 30kDa subunit" evidence="3">
    <location>
        <begin position="41"/>
        <end position="153"/>
    </location>
</feature>
<proteinExistence type="predicted"/>
<dbReference type="STRING" id="48256.CLHUN_24410"/>
<dbReference type="PANTHER" id="PTHR43485:SF1">
    <property type="entry name" value="FORMATE HYDROGENLYASE SUBUNIT 5-RELATED"/>
    <property type="match status" value="1"/>
</dbReference>
<dbReference type="GO" id="GO:0048038">
    <property type="term" value="F:quinone binding"/>
    <property type="evidence" value="ECO:0007669"/>
    <property type="project" value="InterPro"/>
</dbReference>
<dbReference type="InterPro" id="IPR029014">
    <property type="entry name" value="NiFe-Hase_large"/>
</dbReference>
<dbReference type="SUPFAM" id="SSF56762">
    <property type="entry name" value="HydB/Nqo4-like"/>
    <property type="match status" value="1"/>
</dbReference>
<keyword evidence="1" id="KW-0560">Oxidoreductase</keyword>
<dbReference type="Gene3D" id="1.10.645.10">
    <property type="entry name" value="Cytochrome-c3 Hydrogenase, chain B"/>
    <property type="match status" value="1"/>
</dbReference>
<evidence type="ECO:0000259" key="3">
    <source>
        <dbReference type="Pfam" id="PF00329"/>
    </source>
</evidence>
<evidence type="ECO:0000313" key="5">
    <source>
        <dbReference type="EMBL" id="OPX43721.1"/>
    </source>
</evidence>
<dbReference type="Gene3D" id="3.30.460.80">
    <property type="entry name" value="NADH:ubiquinone oxidoreductase, 30kDa subunit"/>
    <property type="match status" value="1"/>
</dbReference>
<evidence type="ECO:0000313" key="6">
    <source>
        <dbReference type="Proteomes" id="UP000191554"/>
    </source>
</evidence>
<evidence type="ECO:0000256" key="1">
    <source>
        <dbReference type="ARBA" id="ARBA00023002"/>
    </source>
</evidence>
<name>A0A1V4SKG7_RUMHU</name>
<dbReference type="GO" id="GO:0051287">
    <property type="term" value="F:NAD binding"/>
    <property type="evidence" value="ECO:0007669"/>
    <property type="project" value="InterPro"/>
</dbReference>
<dbReference type="RefSeq" id="WP_080064867.1">
    <property type="nucleotide sequence ID" value="NZ_MZGX01000015.1"/>
</dbReference>
<dbReference type="GO" id="GO:0008137">
    <property type="term" value="F:NADH dehydrogenase (ubiquinone) activity"/>
    <property type="evidence" value="ECO:0007669"/>
    <property type="project" value="InterPro"/>
</dbReference>
<keyword evidence="5" id="KW-0456">Lyase</keyword>
<dbReference type="Pfam" id="PF00329">
    <property type="entry name" value="Complex1_30kDa"/>
    <property type="match status" value="1"/>
</dbReference>
<dbReference type="InterPro" id="IPR037232">
    <property type="entry name" value="NADH_quin_OxRdtase_su_C/D-like"/>
</dbReference>
<dbReference type="InterPro" id="IPR052197">
    <property type="entry name" value="ComplexI_49kDa-like"/>
</dbReference>
<dbReference type="InterPro" id="IPR001268">
    <property type="entry name" value="NADH_UbQ_OxRdtase_30kDa_su"/>
</dbReference>
<keyword evidence="2" id="KW-0520">NAD</keyword>
<accession>A0A1V4SKG7</accession>
<dbReference type="InterPro" id="IPR014029">
    <property type="entry name" value="NADH_UbQ_OxRdtase_49kDa_CS"/>
</dbReference>
<sequence>MVSEAIFETINRLLSNVLLDSKLLNENEIYTEILPGNIKPACLNIYSNIDCVLIDLFGNDLSQSHSEKIIIYYTFSVRSSNTLITLFTQVPKDDILQLESISGEIPSAALYEREVQDMYGISFLDIPDSRELVHHGNFPLKVYPLRKAFKVNTRLDFERREQEFVSISGTGVFEVPVGPVHAGIIEPGHFRFSVAGEPIINLEAKLYYVHRGLEKLAENQNFMRVLLLSERISGDETYTNSLAYCQAVEKLGGITYLSERALYTRVIFSELERICAHLGDISGLCVDTAYVFPAGQFAMMRRWILILCEQLTGSRFLRNTNKPGGLRRDFIRDNEKIIVECMDKLEKEFKDSVNIIKNNGMFIDRVEHTGILSREIAADLNAVGPGGRASGIKTDVRKEFPYAAYGKLKFNIPEHFNCDVNCRMNVKVEEISESISLIRQALEKMPAEGPVHIEIEELIPNAFAFGMTESPRGENVHFVMTGENNTILRYKVRTPSFCNWPALCHAVKSNTLTDFPLINKSFNLSYAGNDL</sequence>
<feature type="domain" description="NADH-quinone oxidoreductase subunit D" evidence="4">
    <location>
        <begin position="460"/>
        <end position="527"/>
    </location>
</feature>
<dbReference type="PROSITE" id="PS00535">
    <property type="entry name" value="COMPLEX1_49K"/>
    <property type="match status" value="1"/>
</dbReference>
<protein>
    <submittedName>
        <fullName evidence="5">Formate hydrogenlyase subunit 5</fullName>
    </submittedName>
</protein>
<dbReference type="Pfam" id="PF00346">
    <property type="entry name" value="Complex1_49kDa"/>
    <property type="match status" value="2"/>
</dbReference>
<dbReference type="GO" id="GO:0016829">
    <property type="term" value="F:lyase activity"/>
    <property type="evidence" value="ECO:0007669"/>
    <property type="project" value="UniProtKB-KW"/>
</dbReference>
<dbReference type="InterPro" id="IPR001135">
    <property type="entry name" value="NADH_Q_OxRdtase_suD"/>
</dbReference>